<feature type="compositionally biased region" description="Polar residues" evidence="1">
    <location>
        <begin position="698"/>
        <end position="707"/>
    </location>
</feature>
<accession>A0A8J7P062</accession>
<dbReference type="Pfam" id="PF15299">
    <property type="entry name" value="ALS2CR8"/>
    <property type="match status" value="1"/>
</dbReference>
<gene>
    <name evidence="2" type="primary">Carf</name>
    <name evidence="2" type="ORF">GTO95_0006694</name>
</gene>
<protein>
    <submittedName>
        <fullName evidence="2">CARTF factor</fullName>
    </submittedName>
</protein>
<reference evidence="2" key="1">
    <citation type="journal article" date="2021" name="Cell">
        <title>Tracing the genetic footprints of vertebrate landing in non-teleost ray-finned fishes.</title>
        <authorList>
            <person name="Bi X."/>
            <person name="Wang K."/>
            <person name="Yang L."/>
            <person name="Pan H."/>
            <person name="Jiang H."/>
            <person name="Wei Q."/>
            <person name="Fang M."/>
            <person name="Yu H."/>
            <person name="Zhu C."/>
            <person name="Cai Y."/>
            <person name="He Y."/>
            <person name="Gan X."/>
            <person name="Zeng H."/>
            <person name="Yu D."/>
            <person name="Zhu Y."/>
            <person name="Jiang H."/>
            <person name="Qiu Q."/>
            <person name="Yang H."/>
            <person name="Zhang Y.E."/>
            <person name="Wang W."/>
            <person name="Zhu M."/>
            <person name="He S."/>
            <person name="Zhang G."/>
        </authorList>
    </citation>
    <scope>NUCLEOTIDE SEQUENCE</scope>
    <source>
        <strain evidence="2">Allg_001</strain>
    </source>
</reference>
<dbReference type="PANTHER" id="PTHR14694">
    <property type="entry name" value="CALCIUM-RESPONSIVE TRANSCRIPTION FACTOR"/>
    <property type="match status" value="1"/>
</dbReference>
<evidence type="ECO:0000313" key="3">
    <source>
        <dbReference type="Proteomes" id="UP000736164"/>
    </source>
</evidence>
<name>A0A8J7P062_ATRSP</name>
<feature type="non-terminal residue" evidence="2">
    <location>
        <position position="1"/>
    </location>
</feature>
<dbReference type="InterPro" id="IPR029309">
    <property type="entry name" value="CaRF"/>
</dbReference>
<sequence>MEENELCAESGSELLRGEDGVADESECEHHPCQMPCISPSKPSLGHQHFPITVHISEDSQASQHPPEPAPPNQADELIIFDQNGRPVQYERMMIFAGQSENGQVYVIPSSQLGATQVLLPQGQLLDITHTPNSCEDKVSRDELQTVALTAIADSTSNYVVPMQPVSTVAKNPALSSTECFTVPLQLLPPSTPAWAQRLRNCEKIGDSYRGYCTSEAELEAVLTMHKQQTQSVWGTRQSPSPAKPATRLMWKSQYVPYDGIPFVNAGSRAIVMECQYGPRRKGVQSKKTGENEIILNQQYKATCPARIYIKKVRKFPEYRVPTDPKVDKKIVRQEQEKAFFNLKKSLWETSGVLRYYVQLPTQKAHLYHNMDAPYLPLPAGQVSLPEEEDQEEEEVDAAAEDPSCLPSRLHPQVAEKICELVSQGIHQVYTVRKQLRKFVEREMFKPDDVPERHNLCYFPTVNDIKNHIHEAQKALQQGGSDYTSNNSETRWTVASENPLTETVTLTLAPTPVEGSSQKAGALEGSDTLSPEAVQLFSSLTSLQPKIFAQLQGIQLQSALGSGDGAPSLLTMTPQPHSTPVCPVPELLDTACAPVPTPQPLILSPAPFLQPSAPSPAESTPTPSALVNVSLPESALLGLGQLVTVSALGECAAEGGLHQILLEDVQTIPVHIVGEPAGLAANNPVSLSQVKEESEENNISEGVSSSFD</sequence>
<organism evidence="2 3">
    <name type="scientific">Atractosteus spatula</name>
    <name type="common">Alligator gar</name>
    <name type="synonym">Lepisosteus spatula</name>
    <dbReference type="NCBI Taxonomy" id="7917"/>
    <lineage>
        <taxon>Eukaryota</taxon>
        <taxon>Metazoa</taxon>
        <taxon>Chordata</taxon>
        <taxon>Craniata</taxon>
        <taxon>Vertebrata</taxon>
        <taxon>Euteleostomi</taxon>
        <taxon>Actinopterygii</taxon>
        <taxon>Neopterygii</taxon>
        <taxon>Holostei</taxon>
        <taxon>Semionotiformes</taxon>
        <taxon>Lepisosteidae</taxon>
        <taxon>Atractosteus</taxon>
    </lineage>
</organism>
<evidence type="ECO:0000313" key="2">
    <source>
        <dbReference type="EMBL" id="MBN3322997.1"/>
    </source>
</evidence>
<feature type="region of interest" description="Disordered" evidence="1">
    <location>
        <begin position="686"/>
        <end position="707"/>
    </location>
</feature>
<dbReference type="AlphaFoldDB" id="A0A8J7P062"/>
<dbReference type="Proteomes" id="UP000736164">
    <property type="component" value="Unassembled WGS sequence"/>
</dbReference>
<feature type="region of interest" description="Disordered" evidence="1">
    <location>
        <begin position="1"/>
        <end position="31"/>
    </location>
</feature>
<feature type="compositionally biased region" description="Acidic residues" evidence="1">
    <location>
        <begin position="385"/>
        <end position="399"/>
    </location>
</feature>
<dbReference type="EMBL" id="JAAWVO010062580">
    <property type="protein sequence ID" value="MBN3322997.1"/>
    <property type="molecule type" value="Genomic_DNA"/>
</dbReference>
<dbReference type="GO" id="GO:0000981">
    <property type="term" value="F:DNA-binding transcription factor activity, RNA polymerase II-specific"/>
    <property type="evidence" value="ECO:0007669"/>
    <property type="project" value="TreeGrafter"/>
</dbReference>
<feature type="region of interest" description="Disordered" evidence="1">
    <location>
        <begin position="384"/>
        <end position="406"/>
    </location>
</feature>
<dbReference type="GO" id="GO:0005634">
    <property type="term" value="C:nucleus"/>
    <property type="evidence" value="ECO:0007669"/>
    <property type="project" value="TreeGrafter"/>
</dbReference>
<feature type="non-terminal residue" evidence="2">
    <location>
        <position position="707"/>
    </location>
</feature>
<proteinExistence type="predicted"/>
<dbReference type="PANTHER" id="PTHR14694:SF1">
    <property type="entry name" value="CALCIUM-RESPONSIVE TRANSCRIPTION FACTOR"/>
    <property type="match status" value="1"/>
</dbReference>
<dbReference type="GO" id="GO:0000978">
    <property type="term" value="F:RNA polymerase II cis-regulatory region sequence-specific DNA binding"/>
    <property type="evidence" value="ECO:0007669"/>
    <property type="project" value="TreeGrafter"/>
</dbReference>
<comment type="caution">
    <text evidence="2">The sequence shown here is derived from an EMBL/GenBank/DDBJ whole genome shotgun (WGS) entry which is preliminary data.</text>
</comment>
<keyword evidence="3" id="KW-1185">Reference proteome</keyword>
<evidence type="ECO:0000256" key="1">
    <source>
        <dbReference type="SAM" id="MobiDB-lite"/>
    </source>
</evidence>